<evidence type="ECO:0000256" key="2">
    <source>
        <dbReference type="SAM" id="Phobius"/>
    </source>
</evidence>
<keyword evidence="2" id="KW-0812">Transmembrane</keyword>
<reference evidence="3" key="1">
    <citation type="journal article" date="2017" name="Genome Biol. Evol.">
        <title>Comparative Genomics of Rhodococcus equi Virulence Plasmids Indicates Host-Driven Evolution of the vap Pathogenicity Island.</title>
        <authorList>
            <person name="MacArthur I."/>
            <person name="Anastasi E."/>
            <person name="Alvarez S."/>
            <person name="Scortti M."/>
            <person name="Vazquez-Boland J.A."/>
        </authorList>
    </citation>
    <scope>NUCLEOTIDE SEQUENCE</scope>
    <source>
        <strain evidence="3">PAM1572</strain>
        <plasmid evidence="3">pVAPN1572</plasmid>
    </source>
</reference>
<dbReference type="EMBL" id="KX443401">
    <property type="protein sequence ID" value="ARX60076.1"/>
    <property type="molecule type" value="Genomic_DNA"/>
</dbReference>
<keyword evidence="3" id="KW-0614">Plasmid</keyword>
<geneLocation type="plasmid" evidence="3">
    <name>pVAPN1572</name>
</geneLocation>
<dbReference type="RefSeq" id="WP_172687764.1">
    <property type="nucleotide sequence ID" value="NZ_KX443401.1"/>
</dbReference>
<keyword evidence="2" id="KW-0472">Membrane</keyword>
<feature type="region of interest" description="Disordered" evidence="1">
    <location>
        <begin position="200"/>
        <end position="282"/>
    </location>
</feature>
<evidence type="ECO:0000313" key="3">
    <source>
        <dbReference type="EMBL" id="ARX60076.1"/>
    </source>
</evidence>
<keyword evidence="2" id="KW-1133">Transmembrane helix</keyword>
<sequence>MSSSGPNPVLAPIRRWVLYSRTHLAITVAGVIALLFAVGAVFGEAPQPQTAAREVETTEEPATRADSISYDLDEVSESLVVAKTASWAASSAPATAMAYAHAFVDTTASDSKWASNIGRYTASKPGDTVIAARPRNLVVITGPTVSTLTEGPNGKTATVTVPTQAGDMRISLTVEDVTGGKRWVVGTPLPTLDLTEVAKLAPATSTATPRSTGAPSSTTTEAPEPSASPRASTAASSTAEGPTFDLDEPMDAPAKPSTGANPTPVTGAIPIPELDTPIPGAR</sequence>
<evidence type="ECO:0000256" key="1">
    <source>
        <dbReference type="SAM" id="MobiDB-lite"/>
    </source>
</evidence>
<protein>
    <submittedName>
        <fullName evidence="3">Putative membrane protein</fullName>
    </submittedName>
</protein>
<dbReference type="AlphaFoldDB" id="A0A1Z1UZ45"/>
<feature type="transmembrane region" description="Helical" evidence="2">
    <location>
        <begin position="24"/>
        <end position="43"/>
    </location>
</feature>
<name>A0A1Z1UZ45_RHOHA</name>
<gene>
    <name evidence="3" type="ORF">pVAPN1572_0380</name>
</gene>
<proteinExistence type="predicted"/>
<accession>A0A1Z1UZ45</accession>
<feature type="compositionally biased region" description="Low complexity" evidence="1">
    <location>
        <begin position="201"/>
        <end position="240"/>
    </location>
</feature>
<organism evidence="3">
    <name type="scientific">Rhodococcus hoagii</name>
    <name type="common">Corynebacterium equii</name>
    <dbReference type="NCBI Taxonomy" id="43767"/>
    <lineage>
        <taxon>Bacteria</taxon>
        <taxon>Bacillati</taxon>
        <taxon>Actinomycetota</taxon>
        <taxon>Actinomycetes</taxon>
        <taxon>Mycobacteriales</taxon>
        <taxon>Nocardiaceae</taxon>
        <taxon>Prescottella</taxon>
    </lineage>
</organism>